<sequence>MEPRLLFAVVLLLALPILLLVSSPRSMRCRCRERDRLKRQSHLQLLVDKGEFRKFYKMSYRSFMALAAKFEPFLGVNEQQSCNRPGTKPITSSTRTPDIKTTKDLAESVAGVCNAEVSQRDLTVSERDASVYRRVYNSSDLSEDTDTYSTSKWIRDAVLSQLEHGATLRPQRSTARQSRELLEE</sequence>
<dbReference type="OrthoDB" id="124548at2759"/>
<reference evidence="2" key="1">
    <citation type="submission" date="2021-01" db="EMBL/GenBank/DDBJ databases">
        <title>Phytophthora aleatoria, a newly-described species from Pinus radiata is distinct from Phytophthora cactorum isolates based on comparative genomics.</title>
        <authorList>
            <person name="Mcdougal R."/>
            <person name="Panda P."/>
            <person name="Williams N."/>
            <person name="Studholme D.J."/>
        </authorList>
    </citation>
    <scope>NUCLEOTIDE SEQUENCE</scope>
    <source>
        <strain evidence="2">NZFS 3830</strain>
    </source>
</reference>
<dbReference type="EMBL" id="JAENGZ010002002">
    <property type="protein sequence ID" value="KAG6945313.1"/>
    <property type="molecule type" value="Genomic_DNA"/>
</dbReference>
<proteinExistence type="predicted"/>
<evidence type="ECO:0000313" key="2">
    <source>
        <dbReference type="EMBL" id="KAG6945313.1"/>
    </source>
</evidence>
<name>A0A8T1TQG5_9STRA</name>
<dbReference type="AlphaFoldDB" id="A0A8T1TQG5"/>
<feature type="chain" id="PRO_5035813272" evidence="1">
    <location>
        <begin position="22"/>
        <end position="184"/>
    </location>
</feature>
<dbReference type="Proteomes" id="UP000688947">
    <property type="component" value="Unassembled WGS sequence"/>
</dbReference>
<protein>
    <submittedName>
        <fullName evidence="2">Uncharacterized protein</fullName>
    </submittedName>
</protein>
<gene>
    <name evidence="2" type="ORF">JG687_00017375</name>
</gene>
<organism evidence="2 3">
    <name type="scientific">Phytophthora cactorum</name>
    <dbReference type="NCBI Taxonomy" id="29920"/>
    <lineage>
        <taxon>Eukaryota</taxon>
        <taxon>Sar</taxon>
        <taxon>Stramenopiles</taxon>
        <taxon>Oomycota</taxon>
        <taxon>Peronosporomycetes</taxon>
        <taxon>Peronosporales</taxon>
        <taxon>Peronosporaceae</taxon>
        <taxon>Phytophthora</taxon>
    </lineage>
</organism>
<evidence type="ECO:0000256" key="1">
    <source>
        <dbReference type="SAM" id="SignalP"/>
    </source>
</evidence>
<feature type="signal peptide" evidence="1">
    <location>
        <begin position="1"/>
        <end position="21"/>
    </location>
</feature>
<keyword evidence="1" id="KW-0732">Signal</keyword>
<comment type="caution">
    <text evidence="2">The sequence shown here is derived from an EMBL/GenBank/DDBJ whole genome shotgun (WGS) entry which is preliminary data.</text>
</comment>
<evidence type="ECO:0000313" key="3">
    <source>
        <dbReference type="Proteomes" id="UP000688947"/>
    </source>
</evidence>
<accession>A0A8T1TQG5</accession>